<protein>
    <submittedName>
        <fullName evidence="1">Uncharacterized protein</fullName>
    </submittedName>
</protein>
<gene>
    <name evidence="1" type="ORF">HE1_00212</name>
</gene>
<dbReference type="RefSeq" id="WP_035543772.1">
    <property type="nucleotide sequence ID" value="NZ_BAUP01000040.1"/>
</dbReference>
<name>A0A023DYA4_9PROT</name>
<evidence type="ECO:0000313" key="2">
    <source>
        <dbReference type="Proteomes" id="UP000024842"/>
    </source>
</evidence>
<keyword evidence="2" id="KW-1185">Reference proteome</keyword>
<comment type="caution">
    <text evidence="1">The sequence shown here is derived from an EMBL/GenBank/DDBJ whole genome shotgun (WGS) entry which is preliminary data.</text>
</comment>
<dbReference type="EMBL" id="BAUP01000040">
    <property type="protein sequence ID" value="GAJ45895.1"/>
    <property type="molecule type" value="Genomic_DNA"/>
</dbReference>
<accession>A0A023DYA4</accession>
<proteinExistence type="predicted"/>
<organism evidence="1 2">
    <name type="scientific">Holospora elegans E1</name>
    <dbReference type="NCBI Taxonomy" id="1427503"/>
    <lineage>
        <taxon>Bacteria</taxon>
        <taxon>Pseudomonadati</taxon>
        <taxon>Pseudomonadota</taxon>
        <taxon>Alphaproteobacteria</taxon>
        <taxon>Holosporales</taxon>
        <taxon>Holosporaceae</taxon>
        <taxon>Holospora</taxon>
    </lineage>
</organism>
<dbReference type="Proteomes" id="UP000024842">
    <property type="component" value="Unassembled WGS sequence"/>
</dbReference>
<dbReference type="AlphaFoldDB" id="A0A023DYA4"/>
<reference evidence="1 2" key="1">
    <citation type="journal article" date="2014" name="FEMS Microbiol. Lett.">
        <title>Draft genome sequences of three Holospora species (Holospora obtusa, Holospora undulata, and Holospora elegans), endonuclear symbiotic bacteria of the ciliate Paramecium caudatum.</title>
        <authorList>
            <person name="Dohra H."/>
            <person name="Tanaka K."/>
            <person name="Suzuki T."/>
            <person name="Fujishima M."/>
            <person name="Suzuki H."/>
        </authorList>
    </citation>
    <scope>NUCLEOTIDE SEQUENCE [LARGE SCALE GENOMIC DNA]</scope>
    <source>
        <strain evidence="1 2">E1</strain>
    </source>
</reference>
<sequence>MKKIKNKVFFGMIYFFLTTDTGYSAFSLELAMLLKKPTNFEHSEMFWDKLKSIVNRMEDLKNLETFREEDFQKNQFTKKAFSRCVISKEKAEILKKYIDANQSFGNVTKEPGLVETVEGFKKYINEFGFISPEEIREIVSKEHINSPKLVDYFGTVSPTYQKKDILEACLLMKHSSISKVEIVKDFVLKNKDHDAIVDKIFELKDFYNNGYSNNSGELPRKLFDESKGAEEKKANQMVAFLSFLLSLELTHLKKHPQGLSFYTKFAQAETRMNKQERERIINEENDRKRNEMAALEAKNTPKQPANESPVNEQDLQKIKRAAKEGFDSLSTVYGLFSDQSMLQEVKNYVKILFFLKNLEELILKEFFIS</sequence>
<evidence type="ECO:0000313" key="1">
    <source>
        <dbReference type="EMBL" id="GAJ45895.1"/>
    </source>
</evidence>